<dbReference type="AlphaFoldDB" id="A0A1G8B2Y1"/>
<dbReference type="OrthoDB" id="5298508at2"/>
<protein>
    <recommendedName>
        <fullName evidence="1">Cyclic diguanosine monophosphate-binding protein</fullName>
        <shortName evidence="1">c-di-GMP-binding protein</shortName>
    </recommendedName>
    <alternativeName>
        <fullName evidence="1">Pilz domain-containing protein</fullName>
    </alternativeName>
</protein>
<dbReference type="Pfam" id="PF07238">
    <property type="entry name" value="PilZ"/>
    <property type="match status" value="1"/>
</dbReference>
<dbReference type="Gene3D" id="2.40.10.220">
    <property type="entry name" value="predicted glycosyltransferase like domains"/>
    <property type="match status" value="1"/>
</dbReference>
<dbReference type="InterPro" id="IPR027021">
    <property type="entry name" value="C-di-GMP_BP_PA4608"/>
</dbReference>
<organism evidence="3 4">
    <name type="scientific">Vibrio xiamenensis</name>
    <dbReference type="NCBI Taxonomy" id="861298"/>
    <lineage>
        <taxon>Bacteria</taxon>
        <taxon>Pseudomonadati</taxon>
        <taxon>Pseudomonadota</taxon>
        <taxon>Gammaproteobacteria</taxon>
        <taxon>Vibrionales</taxon>
        <taxon>Vibrionaceae</taxon>
        <taxon>Vibrio</taxon>
    </lineage>
</organism>
<sequence length="126" mass="14396">MRERRQFSRIVYHAIATLEQGSKQCFGQVKDISLHGLLLSVDDPNVQFSDEHLIDVFFTLPGSEIELTMSTQIVDQSGAMLRMRIDHIDIESLSHLKRLVQLNVGNDELLNRNIEHLSDIGDEEHS</sequence>
<dbReference type="STRING" id="861298.SAMN04488136_112104"/>
<keyword evidence="1" id="KW-0547">Nucleotide-binding</keyword>
<accession>A0A1G8B2Y1</accession>
<gene>
    <name evidence="3" type="ORF">SAMN04488136_112104</name>
</gene>
<dbReference type="InterPro" id="IPR009875">
    <property type="entry name" value="PilZ_domain"/>
</dbReference>
<dbReference type="GO" id="GO:0035438">
    <property type="term" value="F:cyclic-di-GMP binding"/>
    <property type="evidence" value="ECO:0007669"/>
    <property type="project" value="InterPro"/>
</dbReference>
<reference evidence="3 4" key="1">
    <citation type="submission" date="2016-10" db="EMBL/GenBank/DDBJ databases">
        <authorList>
            <person name="de Groot N.N."/>
        </authorList>
    </citation>
    <scope>NUCLEOTIDE SEQUENCE [LARGE SCALE GENOMIC DNA]</scope>
    <source>
        <strain evidence="3 4">CGMCC 1.10228</strain>
    </source>
</reference>
<evidence type="ECO:0000259" key="2">
    <source>
        <dbReference type="Pfam" id="PF07238"/>
    </source>
</evidence>
<keyword evidence="4" id="KW-1185">Reference proteome</keyword>
<feature type="domain" description="PilZ" evidence="2">
    <location>
        <begin position="3"/>
        <end position="100"/>
    </location>
</feature>
<comment type="function">
    <text evidence="1">Binds the second messenger bis-(3'-5') cyclic dimeric guanosine monophosphate (c-di-GMP). Can bind two c-di-GMP molecules per monomer. May play a role in bacterial second-messenger regulated processes. Binding to c-di-GMP induces a conformational change of the C- and N-termini resulting in the exposure of a highly negative surface on one side of the protein to a possible effector protein.</text>
</comment>
<comment type="subunit">
    <text evidence="1">Monomer in both c-di-GMP-bound and free forms.</text>
</comment>
<dbReference type="RefSeq" id="WP_093273858.1">
    <property type="nucleotide sequence ID" value="NZ_FNDD01000012.1"/>
</dbReference>
<dbReference type="EMBL" id="FNDD01000012">
    <property type="protein sequence ID" value="SDH27547.1"/>
    <property type="molecule type" value="Genomic_DNA"/>
</dbReference>
<evidence type="ECO:0000313" key="4">
    <source>
        <dbReference type="Proteomes" id="UP000198854"/>
    </source>
</evidence>
<name>A0A1G8B2Y1_9VIBR</name>
<dbReference type="PIRSF" id="PIRSF028141">
    <property type="entry name" value="C-di-GMP_BP_PA4608"/>
    <property type="match status" value="1"/>
</dbReference>
<evidence type="ECO:0000256" key="1">
    <source>
        <dbReference type="PIRNR" id="PIRNR028141"/>
    </source>
</evidence>
<keyword evidence="1" id="KW-0973">c-di-GMP</keyword>
<evidence type="ECO:0000313" key="3">
    <source>
        <dbReference type="EMBL" id="SDH27547.1"/>
    </source>
</evidence>
<proteinExistence type="predicted"/>
<dbReference type="Proteomes" id="UP000198854">
    <property type="component" value="Unassembled WGS sequence"/>
</dbReference>
<dbReference type="SUPFAM" id="SSF141371">
    <property type="entry name" value="PilZ domain-like"/>
    <property type="match status" value="1"/>
</dbReference>